<organism evidence="2">
    <name type="scientific">viral metagenome</name>
    <dbReference type="NCBI Taxonomy" id="1070528"/>
    <lineage>
        <taxon>unclassified sequences</taxon>
        <taxon>metagenomes</taxon>
        <taxon>organismal metagenomes</taxon>
    </lineage>
</organism>
<proteinExistence type="predicted"/>
<reference evidence="2" key="1">
    <citation type="journal article" date="2020" name="Nature">
        <title>Giant virus diversity and host interactions through global metagenomics.</title>
        <authorList>
            <person name="Schulz F."/>
            <person name="Roux S."/>
            <person name="Paez-Espino D."/>
            <person name="Jungbluth S."/>
            <person name="Walsh D.A."/>
            <person name="Denef V.J."/>
            <person name="McMahon K.D."/>
            <person name="Konstantinidis K.T."/>
            <person name="Eloe-Fadrosh E.A."/>
            <person name="Kyrpides N.C."/>
            <person name="Woyke T."/>
        </authorList>
    </citation>
    <scope>NUCLEOTIDE SEQUENCE</scope>
    <source>
        <strain evidence="2">GVMAG-M-3300027770-17</strain>
    </source>
</reference>
<name>A0A6C0LE39_9ZZZZ</name>
<feature type="transmembrane region" description="Helical" evidence="1">
    <location>
        <begin position="123"/>
        <end position="144"/>
    </location>
</feature>
<keyword evidence="1" id="KW-0812">Transmembrane</keyword>
<keyword evidence="1" id="KW-0472">Membrane</keyword>
<evidence type="ECO:0000256" key="1">
    <source>
        <dbReference type="SAM" id="Phobius"/>
    </source>
</evidence>
<protein>
    <submittedName>
        <fullName evidence="2">Uncharacterized protein</fullName>
    </submittedName>
</protein>
<keyword evidence="1" id="KW-1133">Transmembrane helix</keyword>
<dbReference type="EMBL" id="MN740468">
    <property type="protein sequence ID" value="QHU28028.1"/>
    <property type="molecule type" value="Genomic_DNA"/>
</dbReference>
<sequence length="164" mass="18882">MSNLLQDERNKEIQNAYLLMKNATPDAYEQARINYYTLKEGQGWIRSEKERIITNEIDPFLNQLSTEFKELSSGTYIDDKPNEIGDESESRYLKKLLMKEKDKVSIRNRLLVLGGSNDNNTSWIPLILDILIGVLGLSIIYFLINGKFTKLVSSIYPMNNNNVV</sequence>
<evidence type="ECO:0000313" key="2">
    <source>
        <dbReference type="EMBL" id="QHU28028.1"/>
    </source>
</evidence>
<dbReference type="AlphaFoldDB" id="A0A6C0LE39"/>
<accession>A0A6C0LE39</accession>